<evidence type="ECO:0000313" key="2">
    <source>
        <dbReference type="Proteomes" id="UP000245626"/>
    </source>
</evidence>
<accession>A0ACD0NQA6</accession>
<gene>
    <name evidence="1" type="ORF">IE53DRAFT_218254</name>
</gene>
<protein>
    <submittedName>
        <fullName evidence="1">Pseudouridine synthase</fullName>
    </submittedName>
</protein>
<dbReference type="Proteomes" id="UP000245626">
    <property type="component" value="Unassembled WGS sequence"/>
</dbReference>
<organism evidence="1 2">
    <name type="scientific">Violaceomyces palustris</name>
    <dbReference type="NCBI Taxonomy" id="1673888"/>
    <lineage>
        <taxon>Eukaryota</taxon>
        <taxon>Fungi</taxon>
        <taxon>Dikarya</taxon>
        <taxon>Basidiomycota</taxon>
        <taxon>Ustilaginomycotina</taxon>
        <taxon>Ustilaginomycetes</taxon>
        <taxon>Violaceomycetales</taxon>
        <taxon>Violaceomycetaceae</taxon>
        <taxon>Violaceomyces</taxon>
    </lineage>
</organism>
<evidence type="ECO:0000313" key="1">
    <source>
        <dbReference type="EMBL" id="PWN48008.1"/>
    </source>
</evidence>
<name>A0ACD0NQA6_9BASI</name>
<keyword evidence="2" id="KW-1185">Reference proteome</keyword>
<reference evidence="1 2" key="1">
    <citation type="journal article" date="2018" name="Mol. Biol. Evol.">
        <title>Broad Genomic Sampling Reveals a Smut Pathogenic Ancestry of the Fungal Clade Ustilaginomycotina.</title>
        <authorList>
            <person name="Kijpornyongpan T."/>
            <person name="Mondo S.J."/>
            <person name="Barry K."/>
            <person name="Sandor L."/>
            <person name="Lee J."/>
            <person name="Lipzen A."/>
            <person name="Pangilinan J."/>
            <person name="LaButti K."/>
            <person name="Hainaut M."/>
            <person name="Henrissat B."/>
            <person name="Grigoriev I.V."/>
            <person name="Spatafora J.W."/>
            <person name="Aime M.C."/>
        </authorList>
    </citation>
    <scope>NUCLEOTIDE SEQUENCE [LARGE SCALE GENOMIC DNA]</scope>
    <source>
        <strain evidence="1 2">SA 807</strain>
    </source>
</reference>
<dbReference type="EMBL" id="KZ820287">
    <property type="protein sequence ID" value="PWN48008.1"/>
    <property type="molecule type" value="Genomic_DNA"/>
</dbReference>
<proteinExistence type="predicted"/>
<sequence length="480" mass="53124">MLPLESHLLLRRARLSSASVVSPSNLLSHLGGGHLSRSIPSSIQSFARRQYRNLNTLELLSPKARLKLVSTMSQPTPTSSGSDRPPSVVTDSLEDQVDQSVAETDTGPKTSRSTSTLKSTTNSPSIHSRPLSGVFGLNKPSGPTSMSLLDRLKPLLASSKLFQDPNSELGSEKSWREKKSRRRGGGGGRFQKHQGAPKIGQGGTLDPLADGVLVIGLGNGTKKLSQYLDCTKYRTTGLLGSCTTSYDSQDPIMKRTKHSHVDEELIRSKLEAFRGEIQQKPPLYSAVRIDGKRLFEYARQGLELPRPIESRKVSVHEIRLVRFLPAGQHPFQHPDSELEEEEVRLVGRVKQLVERSEGILEGEGGSEEEERGNDQDESNLPSSAFVLEMKVSSGTYVRSIVHDLASECQSSAHVVTLTRLRQGEWSIDQPGFRGNCIDWDVFEKAIEELEEERSGSRVAERDQDGLREWERVLLSRISPC</sequence>